<dbReference type="InterPro" id="IPR011990">
    <property type="entry name" value="TPR-like_helical_dom_sf"/>
</dbReference>
<evidence type="ECO:0000256" key="1">
    <source>
        <dbReference type="ARBA" id="ARBA00022737"/>
    </source>
</evidence>
<dbReference type="EMBL" id="JADCNL010000011">
    <property type="protein sequence ID" value="KAG0461528.1"/>
    <property type="molecule type" value="Genomic_DNA"/>
</dbReference>
<evidence type="ECO:0000256" key="2">
    <source>
        <dbReference type="PROSITE-ProRule" id="PRU00708"/>
    </source>
</evidence>
<feature type="repeat" description="PPR" evidence="2">
    <location>
        <begin position="330"/>
        <end position="364"/>
    </location>
</feature>
<dbReference type="PANTHER" id="PTHR46862">
    <property type="entry name" value="OS07G0661900 PROTEIN"/>
    <property type="match status" value="1"/>
</dbReference>
<evidence type="ECO:0008006" key="6">
    <source>
        <dbReference type="Google" id="ProtNLM"/>
    </source>
</evidence>
<dbReference type="PANTHER" id="PTHR46862:SF2">
    <property type="entry name" value="OS02G0611400 PROTEIN"/>
    <property type="match status" value="1"/>
</dbReference>
<dbReference type="PROSITE" id="PS51375">
    <property type="entry name" value="PPR"/>
    <property type="match status" value="2"/>
</dbReference>
<organism evidence="4 5">
    <name type="scientific">Vanilla planifolia</name>
    <name type="common">Vanilla</name>
    <dbReference type="NCBI Taxonomy" id="51239"/>
    <lineage>
        <taxon>Eukaryota</taxon>
        <taxon>Viridiplantae</taxon>
        <taxon>Streptophyta</taxon>
        <taxon>Embryophyta</taxon>
        <taxon>Tracheophyta</taxon>
        <taxon>Spermatophyta</taxon>
        <taxon>Magnoliopsida</taxon>
        <taxon>Liliopsida</taxon>
        <taxon>Asparagales</taxon>
        <taxon>Orchidaceae</taxon>
        <taxon>Vanilloideae</taxon>
        <taxon>Vanilleae</taxon>
        <taxon>Vanilla</taxon>
    </lineage>
</organism>
<feature type="repeat" description="PPR" evidence="2">
    <location>
        <begin position="365"/>
        <end position="399"/>
    </location>
</feature>
<evidence type="ECO:0000313" key="5">
    <source>
        <dbReference type="Proteomes" id="UP000636800"/>
    </source>
</evidence>
<dbReference type="NCBIfam" id="TIGR00756">
    <property type="entry name" value="PPR"/>
    <property type="match status" value="2"/>
</dbReference>
<comment type="caution">
    <text evidence="4">The sequence shown here is derived from an EMBL/GenBank/DDBJ whole genome shotgun (WGS) entry which is preliminary data.</text>
</comment>
<dbReference type="InterPro" id="IPR002885">
    <property type="entry name" value="PPR_rpt"/>
</dbReference>
<proteinExistence type="predicted"/>
<keyword evidence="1" id="KW-0677">Repeat</keyword>
<protein>
    <recommendedName>
        <fullName evidence="6">Pentatricopeptide repeat-containing protein</fullName>
    </recommendedName>
</protein>
<dbReference type="Gene3D" id="1.25.40.10">
    <property type="entry name" value="Tetratricopeptide repeat domain"/>
    <property type="match status" value="1"/>
</dbReference>
<evidence type="ECO:0000313" key="4">
    <source>
        <dbReference type="EMBL" id="KAG0461528.1"/>
    </source>
</evidence>
<gene>
    <name evidence="4" type="ORF">HPP92_021825</name>
</gene>
<dbReference type="Proteomes" id="UP000636800">
    <property type="component" value="Chromosome 11"/>
</dbReference>
<accession>A0A835UHG6</accession>
<sequence>MRAAASLLVRRNSFLHALRYSPLPVGCLFLYPLHSSSSPSPSPSPSRRLLHDLPSNPTSNHADPLPSRLLQPIHNASPAAPGTDEEGEEDAAMNEFLSRFVWSIRGKISETYPDLSRDTRDAMILVICQKVVARLEPGSESTASSEPPFELSEDLWKTIWEVSAAVQEAMRRDRVRMELRKYLHCDEVKQMCRFASDVGIRGEFLRELRFKWAKGKLEEVDFYREIDRMREQVKIEEQKENGLIPDSKEEKDVMPKVQPVVGQSKRVEDKIMSLDPNKDDLQPLLKDFAETLSAKRVDLLALLNRIKERNEDLYFKAAELLLDEHTFDANIRDYSKLIDVHSKAGRIQDAERILNKMLEKGIQPDVLTSIILVHMYCKSGDLNRAKEAFEKLKQEGFQPDLAVYSSMITAYVNAGIPKQGSF</sequence>
<name>A0A835UHG6_VANPL</name>
<feature type="region of interest" description="Disordered" evidence="3">
    <location>
        <begin position="39"/>
        <end position="90"/>
    </location>
</feature>
<keyword evidence="5" id="KW-1185">Reference proteome</keyword>
<dbReference type="AlphaFoldDB" id="A0A835UHG6"/>
<reference evidence="4 5" key="1">
    <citation type="journal article" date="2020" name="Nat. Food">
        <title>A phased Vanilla planifolia genome enables genetic improvement of flavour and production.</title>
        <authorList>
            <person name="Hasing T."/>
            <person name="Tang H."/>
            <person name="Brym M."/>
            <person name="Khazi F."/>
            <person name="Huang T."/>
            <person name="Chambers A.H."/>
        </authorList>
    </citation>
    <scope>NUCLEOTIDE SEQUENCE [LARGE SCALE GENOMIC DNA]</scope>
    <source>
        <tissue evidence="4">Leaf</tissue>
    </source>
</reference>
<evidence type="ECO:0000256" key="3">
    <source>
        <dbReference type="SAM" id="MobiDB-lite"/>
    </source>
</evidence>
<dbReference type="Pfam" id="PF13812">
    <property type="entry name" value="PPR_3"/>
    <property type="match status" value="1"/>
</dbReference>